<feature type="transmembrane region" description="Helical" evidence="8">
    <location>
        <begin position="218"/>
        <end position="239"/>
    </location>
</feature>
<evidence type="ECO:0000256" key="8">
    <source>
        <dbReference type="RuleBase" id="RU363041"/>
    </source>
</evidence>
<evidence type="ECO:0000256" key="1">
    <source>
        <dbReference type="ARBA" id="ARBA00004651"/>
    </source>
</evidence>
<keyword evidence="7 8" id="KW-0472">Membrane</keyword>
<protein>
    <recommendedName>
        <fullName evidence="8">Probable membrane transporter protein</fullName>
    </recommendedName>
</protein>
<keyword evidence="4 8" id="KW-1003">Cell membrane</keyword>
<accession>A0ABV5LT36</accession>
<dbReference type="Pfam" id="PF01925">
    <property type="entry name" value="TauE"/>
    <property type="match status" value="1"/>
</dbReference>
<dbReference type="Proteomes" id="UP001589748">
    <property type="component" value="Unassembled WGS sequence"/>
</dbReference>
<evidence type="ECO:0000256" key="7">
    <source>
        <dbReference type="ARBA" id="ARBA00023136"/>
    </source>
</evidence>
<evidence type="ECO:0000256" key="3">
    <source>
        <dbReference type="ARBA" id="ARBA00022448"/>
    </source>
</evidence>
<feature type="transmembrane region" description="Helical" evidence="8">
    <location>
        <begin position="158"/>
        <end position="177"/>
    </location>
</feature>
<dbReference type="InterPro" id="IPR052017">
    <property type="entry name" value="TSUP"/>
</dbReference>
<gene>
    <name evidence="9" type="ORF">ACFFVI_09745</name>
</gene>
<feature type="transmembrane region" description="Helical" evidence="8">
    <location>
        <begin position="70"/>
        <end position="88"/>
    </location>
</feature>
<dbReference type="EMBL" id="JBHMDM010000004">
    <property type="protein sequence ID" value="MFB9377253.1"/>
    <property type="molecule type" value="Genomic_DNA"/>
</dbReference>
<organism evidence="9 10">
    <name type="scientific">Kineococcus gynurae</name>
    <dbReference type="NCBI Taxonomy" id="452979"/>
    <lineage>
        <taxon>Bacteria</taxon>
        <taxon>Bacillati</taxon>
        <taxon>Actinomycetota</taxon>
        <taxon>Actinomycetes</taxon>
        <taxon>Kineosporiales</taxon>
        <taxon>Kineosporiaceae</taxon>
        <taxon>Kineococcus</taxon>
    </lineage>
</organism>
<evidence type="ECO:0000256" key="2">
    <source>
        <dbReference type="ARBA" id="ARBA00009142"/>
    </source>
</evidence>
<dbReference type="InterPro" id="IPR002781">
    <property type="entry name" value="TM_pro_TauE-like"/>
</dbReference>
<evidence type="ECO:0000313" key="9">
    <source>
        <dbReference type="EMBL" id="MFB9377253.1"/>
    </source>
</evidence>
<proteinExistence type="inferred from homology"/>
<evidence type="ECO:0000256" key="4">
    <source>
        <dbReference type="ARBA" id="ARBA00022475"/>
    </source>
</evidence>
<name>A0ABV5LT36_9ACTN</name>
<dbReference type="PANTHER" id="PTHR30269">
    <property type="entry name" value="TRANSMEMBRANE PROTEIN YFCA"/>
    <property type="match status" value="1"/>
</dbReference>
<feature type="transmembrane region" description="Helical" evidence="8">
    <location>
        <begin position="189"/>
        <end position="206"/>
    </location>
</feature>
<comment type="similarity">
    <text evidence="2 8">Belongs to the 4-toluene sulfonate uptake permease (TSUP) (TC 2.A.102) family.</text>
</comment>
<evidence type="ECO:0000256" key="5">
    <source>
        <dbReference type="ARBA" id="ARBA00022692"/>
    </source>
</evidence>
<dbReference type="RefSeq" id="WP_380134801.1">
    <property type="nucleotide sequence ID" value="NZ_JBHLUI010000003.1"/>
</dbReference>
<feature type="transmembrane region" description="Helical" evidence="8">
    <location>
        <begin position="126"/>
        <end position="152"/>
    </location>
</feature>
<evidence type="ECO:0000313" key="10">
    <source>
        <dbReference type="Proteomes" id="UP001589748"/>
    </source>
</evidence>
<comment type="subcellular location">
    <subcellularLocation>
        <location evidence="1 8">Cell membrane</location>
        <topology evidence="1 8">Multi-pass membrane protein</topology>
    </subcellularLocation>
</comment>
<comment type="caution">
    <text evidence="9">The sequence shown here is derived from an EMBL/GenBank/DDBJ whole genome shotgun (WGS) entry which is preliminary data.</text>
</comment>
<keyword evidence="6 8" id="KW-1133">Transmembrane helix</keyword>
<keyword evidence="3" id="KW-0813">Transport</keyword>
<dbReference type="PANTHER" id="PTHR30269:SF37">
    <property type="entry name" value="MEMBRANE TRANSPORTER PROTEIN"/>
    <property type="match status" value="1"/>
</dbReference>
<evidence type="ECO:0000256" key="6">
    <source>
        <dbReference type="ARBA" id="ARBA00022989"/>
    </source>
</evidence>
<reference evidence="9 10" key="1">
    <citation type="submission" date="2024-09" db="EMBL/GenBank/DDBJ databases">
        <authorList>
            <person name="Sun Q."/>
            <person name="Mori K."/>
        </authorList>
    </citation>
    <scope>NUCLEOTIDE SEQUENCE [LARGE SCALE GENOMIC DNA]</scope>
    <source>
        <strain evidence="9 10">TISTR 1856</strain>
    </source>
</reference>
<keyword evidence="10" id="KW-1185">Reference proteome</keyword>
<keyword evidence="5 8" id="KW-0812">Transmembrane</keyword>
<sequence>MTTLVLVALAVLVGAATQRATGLGFALIASPFLVLLAGPHDGVSLGNALSAGSCLLALRSTRGGLDVRQLLLLAVPAVLVVPLGAVLIADVPDAPMLVAVGLLSLVAVVVVVLTRGGARVAADAPGWGAGAGAAGGLLNVAAGVGGPIAAAWCLSRRWPPATFVATMQAYLLVINLTSLLVKGLPRVEVAVWPVALAALLAGSVLGDRLAGRVPARAAYRLTVGLALTGALVALVRGVLLGAAG</sequence>
<feature type="transmembrane region" description="Helical" evidence="8">
    <location>
        <begin position="94"/>
        <end position="114"/>
    </location>
</feature>